<evidence type="ECO:0000256" key="1">
    <source>
        <dbReference type="SAM" id="MobiDB-lite"/>
    </source>
</evidence>
<dbReference type="GeneID" id="113863024"/>
<dbReference type="AlphaFoldDB" id="A0A8B8LA88"/>
<dbReference type="OrthoDB" id="1433948at2759"/>
<sequence>MVHTKKRNCLKQKMMNDVIYVIANSKLGNIIKRRKEPNFDVEDVASDDDWIVEEENELISDMNLDENLIQDGEASSGVDSASTPMDDLDLPPADDDESNVDDIDKHDYIEDDYPDWGLQNLL</sequence>
<dbReference type="Proteomes" id="UP000694853">
    <property type="component" value="Unplaced"/>
</dbReference>
<accession>A0A8B8LA88</accession>
<feature type="region of interest" description="Disordered" evidence="1">
    <location>
        <begin position="69"/>
        <end position="102"/>
    </location>
</feature>
<dbReference type="RefSeq" id="XP_027352198.1">
    <property type="nucleotide sequence ID" value="XM_027496397.1"/>
</dbReference>
<dbReference type="KEGG" id="aprc:113863024"/>
<keyword evidence="2" id="KW-1185">Reference proteome</keyword>
<organism evidence="2 3">
    <name type="scientific">Abrus precatorius</name>
    <name type="common">Indian licorice</name>
    <name type="synonym">Glycine abrus</name>
    <dbReference type="NCBI Taxonomy" id="3816"/>
    <lineage>
        <taxon>Eukaryota</taxon>
        <taxon>Viridiplantae</taxon>
        <taxon>Streptophyta</taxon>
        <taxon>Embryophyta</taxon>
        <taxon>Tracheophyta</taxon>
        <taxon>Spermatophyta</taxon>
        <taxon>Magnoliopsida</taxon>
        <taxon>eudicotyledons</taxon>
        <taxon>Gunneridae</taxon>
        <taxon>Pentapetalae</taxon>
        <taxon>rosids</taxon>
        <taxon>fabids</taxon>
        <taxon>Fabales</taxon>
        <taxon>Fabaceae</taxon>
        <taxon>Papilionoideae</taxon>
        <taxon>50 kb inversion clade</taxon>
        <taxon>NPAAA clade</taxon>
        <taxon>indigoferoid/millettioid clade</taxon>
        <taxon>Abreae</taxon>
        <taxon>Abrus</taxon>
    </lineage>
</organism>
<reference evidence="2" key="1">
    <citation type="journal article" date="2019" name="Toxins">
        <title>Detection of Abrin-Like and Prepropulchellin-Like Toxin Genes and Transcripts Using Whole Genome Sequencing and Full-Length Transcript Sequencing of Abrus precatorius.</title>
        <authorList>
            <person name="Hovde B.T."/>
            <person name="Daligault H.E."/>
            <person name="Hanschen E.R."/>
            <person name="Kunde Y.A."/>
            <person name="Johnson M.B."/>
            <person name="Starkenburg S.R."/>
            <person name="Johnson S.L."/>
        </authorList>
    </citation>
    <scope>NUCLEOTIDE SEQUENCE [LARGE SCALE GENOMIC DNA]</scope>
</reference>
<gene>
    <name evidence="3" type="primary">LOC113863024</name>
</gene>
<protein>
    <submittedName>
        <fullName evidence="3">Uncharacterized protein LOC113863024</fullName>
    </submittedName>
</protein>
<proteinExistence type="predicted"/>
<name>A0A8B8LA88_ABRPR</name>
<reference evidence="3" key="2">
    <citation type="submission" date="2025-08" db="UniProtKB">
        <authorList>
            <consortium name="RefSeq"/>
        </authorList>
    </citation>
    <scope>IDENTIFICATION</scope>
    <source>
        <tissue evidence="3">Young leaves</tissue>
    </source>
</reference>
<evidence type="ECO:0000313" key="3">
    <source>
        <dbReference type="RefSeq" id="XP_027352198.1"/>
    </source>
</evidence>
<feature type="compositionally biased region" description="Acidic residues" evidence="1">
    <location>
        <begin position="86"/>
        <end position="101"/>
    </location>
</feature>
<evidence type="ECO:0000313" key="2">
    <source>
        <dbReference type="Proteomes" id="UP000694853"/>
    </source>
</evidence>